<evidence type="ECO:0000256" key="1">
    <source>
        <dbReference type="SAM" id="Phobius"/>
    </source>
</evidence>
<dbReference type="AlphaFoldDB" id="A0A3L8P275"/>
<dbReference type="OrthoDB" id="4829747at2"/>
<sequence>MSDYIDLATVGKVIGFAIVAGAGLPLVFALGLRSLSVGTAEGDEQSFQVTKNPAALVGAVVCFLLVAAAIVYAVYLITHKS</sequence>
<gene>
    <name evidence="2" type="ORF">D9V37_10080</name>
</gene>
<dbReference type="Proteomes" id="UP000281708">
    <property type="component" value="Unassembled WGS sequence"/>
</dbReference>
<evidence type="ECO:0000313" key="3">
    <source>
        <dbReference type="Proteomes" id="UP000281708"/>
    </source>
</evidence>
<organism evidence="2 3">
    <name type="scientific">Nocardioides mangrovicus</name>
    <dbReference type="NCBI Taxonomy" id="2478913"/>
    <lineage>
        <taxon>Bacteria</taxon>
        <taxon>Bacillati</taxon>
        <taxon>Actinomycetota</taxon>
        <taxon>Actinomycetes</taxon>
        <taxon>Propionibacteriales</taxon>
        <taxon>Nocardioidaceae</taxon>
        <taxon>Nocardioides</taxon>
    </lineage>
</organism>
<name>A0A3L8P275_9ACTN</name>
<keyword evidence="1" id="KW-1133">Transmembrane helix</keyword>
<feature type="transmembrane region" description="Helical" evidence="1">
    <location>
        <begin position="12"/>
        <end position="35"/>
    </location>
</feature>
<keyword evidence="3" id="KW-1185">Reference proteome</keyword>
<keyword evidence="1" id="KW-0812">Transmembrane</keyword>
<dbReference type="RefSeq" id="WP_121806037.1">
    <property type="nucleotide sequence ID" value="NZ_RDBE01000007.1"/>
</dbReference>
<dbReference type="EMBL" id="RDBE01000007">
    <property type="protein sequence ID" value="RLV48933.1"/>
    <property type="molecule type" value="Genomic_DNA"/>
</dbReference>
<feature type="transmembrane region" description="Helical" evidence="1">
    <location>
        <begin position="55"/>
        <end position="77"/>
    </location>
</feature>
<keyword evidence="1" id="KW-0472">Membrane</keyword>
<evidence type="ECO:0000313" key="2">
    <source>
        <dbReference type="EMBL" id="RLV48933.1"/>
    </source>
</evidence>
<proteinExistence type="predicted"/>
<reference evidence="2 3" key="1">
    <citation type="submission" date="2018-10" db="EMBL/GenBank/DDBJ databases">
        <title>Marmoricola sp. 4Q3S-7 whole genome shotgun sequence.</title>
        <authorList>
            <person name="Li F."/>
        </authorList>
    </citation>
    <scope>NUCLEOTIDE SEQUENCE [LARGE SCALE GENOMIC DNA]</scope>
    <source>
        <strain evidence="2 3">4Q3S-7</strain>
    </source>
</reference>
<protein>
    <submittedName>
        <fullName evidence="2">Uncharacterized protein</fullName>
    </submittedName>
</protein>
<comment type="caution">
    <text evidence="2">The sequence shown here is derived from an EMBL/GenBank/DDBJ whole genome shotgun (WGS) entry which is preliminary data.</text>
</comment>
<accession>A0A3L8P275</accession>